<dbReference type="EMBL" id="AAFI02000006">
    <property type="protein sequence ID" value="EAL71844.1"/>
    <property type="molecule type" value="Genomic_DNA"/>
</dbReference>
<dbReference type="Pfam" id="PF01585">
    <property type="entry name" value="G-patch"/>
    <property type="match status" value="1"/>
</dbReference>
<dbReference type="GO" id="GO:0032259">
    <property type="term" value="P:methylation"/>
    <property type="evidence" value="ECO:0007669"/>
    <property type="project" value="UniProtKB-KW"/>
</dbReference>
<proteinExistence type="predicted"/>
<dbReference type="Gene3D" id="3.40.50.12760">
    <property type="match status" value="1"/>
</dbReference>
<evidence type="ECO:0000256" key="2">
    <source>
        <dbReference type="SAM" id="MobiDB-lite"/>
    </source>
</evidence>
<sequence length="306" mass="35709">MLSSNRSENDDQDFEDSFVYEEDDDKEEEDTPKLSFGANFLAKHGHIEGQGLGKEQDGRNDLIKVDRFQSTKGLAFAEKDLPEFYRQTEHILEDEDLGFPSKQIFEWINCNSECYNPWEGFSVDHTLVKFVGSIFINRSAVKMANIDKLADLLTPIIPVLGKPRDFIYFGNVFAGPVGFTEYVYWKKTRGKIKGEEGLDLDDVVKGFGFTIKGQCDWNVEKFSKQIPIDNFLKEYGLDDTGNILKSENIIDFSNKVFCNTNGLGLKNYYYYYYYYTYYIILYYIILFYFILFIVLLLFYIHLFMCI</sequence>
<dbReference type="eggNOG" id="KOG3673">
    <property type="taxonomic scope" value="Eukaryota"/>
</dbReference>
<dbReference type="PROSITE" id="PS50174">
    <property type="entry name" value="G_PATCH"/>
    <property type="match status" value="1"/>
</dbReference>
<dbReference type="KEGG" id="ddi:DDB_G0271428"/>
<keyword evidence="1" id="KW-0506">mRNA capping</keyword>
<keyword evidence="3" id="KW-0472">Membrane</keyword>
<feature type="transmembrane region" description="Helical" evidence="3">
    <location>
        <begin position="275"/>
        <end position="300"/>
    </location>
</feature>
<comment type="function">
    <text evidence="1">S-adenosyl-L-methionine-dependent methyltransferase that mediates RNA cap1 2'-O-ribose methylation to the 5'-cap structure of RNAs. Methylates the ribose of the first nucleotide of a m(7)GpppG-capped mRNA to produce m(7)GpppNmp (cap1).</text>
</comment>
<dbReference type="EC" id="2.1.1.57" evidence="1"/>
<comment type="catalytic activity">
    <reaction evidence="1">
        <text>a 5'-end (N(7)-methyl 5'-triphosphoguanosine)-ribonucleoside in mRNA + S-adenosyl-L-methionine = a 5'-end (N(7)-methyl 5'-triphosphoguanosine)-(2'-O-methyl-ribonucleoside) in mRNA + S-adenosyl-L-homocysteine + H(+)</text>
        <dbReference type="Rhea" id="RHEA:67020"/>
        <dbReference type="Rhea" id="RHEA-COMP:17167"/>
        <dbReference type="Rhea" id="RHEA-COMP:17168"/>
        <dbReference type="ChEBI" id="CHEBI:15378"/>
        <dbReference type="ChEBI" id="CHEBI:57856"/>
        <dbReference type="ChEBI" id="CHEBI:59789"/>
        <dbReference type="ChEBI" id="CHEBI:156461"/>
        <dbReference type="ChEBI" id="CHEBI:167609"/>
        <dbReference type="EC" id="2.1.1.57"/>
    </reaction>
</comment>
<dbReference type="PANTHER" id="PTHR16121:SF0">
    <property type="entry name" value="CAP-SPECIFIC MRNA (NUCLEOSIDE-2'-O-)-METHYLTRANSFERASE 1"/>
    <property type="match status" value="1"/>
</dbReference>
<dbReference type="GO" id="GO:0016556">
    <property type="term" value="P:mRNA modification"/>
    <property type="evidence" value="ECO:0007669"/>
    <property type="project" value="UniProtKB-UniRule"/>
</dbReference>
<dbReference type="InterPro" id="IPR000467">
    <property type="entry name" value="G_patch_dom"/>
</dbReference>
<keyword evidence="1" id="KW-0808">Transferase</keyword>
<evidence type="ECO:0000259" key="4">
    <source>
        <dbReference type="PROSITE" id="PS50174"/>
    </source>
</evidence>
<feature type="region of interest" description="Disordered" evidence="2">
    <location>
        <begin position="1"/>
        <end position="33"/>
    </location>
</feature>
<evidence type="ECO:0000313" key="6">
    <source>
        <dbReference type="EMBL" id="EAL71844.1"/>
    </source>
</evidence>
<dbReference type="PaxDb" id="44689-DDB0216823"/>
<keyword evidence="3" id="KW-0812">Transmembrane</keyword>
<dbReference type="Proteomes" id="UP000002195">
    <property type="component" value="Unassembled WGS sequence"/>
</dbReference>
<gene>
    <name evidence="6" type="ORF">DDB_G0271428</name>
</gene>
<dbReference type="GO" id="GO:0006370">
    <property type="term" value="P:7-methylguanosine mRNA capping"/>
    <property type="evidence" value="ECO:0007669"/>
    <property type="project" value="UniProtKB-UniRule"/>
</dbReference>
<name>Q55B62_DICDI</name>
<reference evidence="6 7" key="1">
    <citation type="journal article" date="2005" name="Nature">
        <title>The genome of the social amoeba Dictyostelium discoideum.</title>
        <authorList>
            <consortium name="The Dictyostelium discoideum Sequencing Consortium"/>
            <person name="Eichinger L."/>
            <person name="Pachebat J.A."/>
            <person name="Glockner G."/>
            <person name="Rajandream M.A."/>
            <person name="Sucgang R."/>
            <person name="Berriman M."/>
            <person name="Song J."/>
            <person name="Olsen R."/>
            <person name="Szafranski K."/>
            <person name="Xu Q."/>
            <person name="Tunggal B."/>
            <person name="Kummerfeld S."/>
            <person name="Madera M."/>
            <person name="Konfortov B.A."/>
            <person name="Rivero F."/>
            <person name="Bankier A.T."/>
            <person name="Lehmann R."/>
            <person name="Hamlin N."/>
            <person name="Davies R."/>
            <person name="Gaudet P."/>
            <person name="Fey P."/>
            <person name="Pilcher K."/>
            <person name="Chen G."/>
            <person name="Saunders D."/>
            <person name="Sodergren E."/>
            <person name="Davis P."/>
            <person name="Kerhornou A."/>
            <person name="Nie X."/>
            <person name="Hall N."/>
            <person name="Anjard C."/>
            <person name="Hemphill L."/>
            <person name="Bason N."/>
            <person name="Farbrother P."/>
            <person name="Desany B."/>
            <person name="Just E."/>
            <person name="Morio T."/>
            <person name="Rost R."/>
            <person name="Churcher C."/>
            <person name="Cooper J."/>
            <person name="Haydock S."/>
            <person name="van Driessche N."/>
            <person name="Cronin A."/>
            <person name="Goodhead I."/>
            <person name="Muzny D."/>
            <person name="Mourier T."/>
            <person name="Pain A."/>
            <person name="Lu M."/>
            <person name="Harper D."/>
            <person name="Lindsay R."/>
            <person name="Hauser H."/>
            <person name="James K."/>
            <person name="Quiles M."/>
            <person name="Madan Babu M."/>
            <person name="Saito T."/>
            <person name="Buchrieser C."/>
            <person name="Wardroper A."/>
            <person name="Felder M."/>
            <person name="Thangavelu M."/>
            <person name="Johnson D."/>
            <person name="Knights A."/>
            <person name="Loulseged H."/>
            <person name="Mungall K."/>
            <person name="Oliver K."/>
            <person name="Price C."/>
            <person name="Quail M.A."/>
            <person name="Urushihara H."/>
            <person name="Hernandez J."/>
            <person name="Rabbinowitsch E."/>
            <person name="Steffen D."/>
            <person name="Sanders M."/>
            <person name="Ma J."/>
            <person name="Kohara Y."/>
            <person name="Sharp S."/>
            <person name="Simmonds M."/>
            <person name="Spiegler S."/>
            <person name="Tivey A."/>
            <person name="Sugano S."/>
            <person name="White B."/>
            <person name="Walker D."/>
            <person name="Woodward J."/>
            <person name="Winckler T."/>
            <person name="Tanaka Y."/>
            <person name="Shaulsky G."/>
            <person name="Schleicher M."/>
            <person name="Weinstock G."/>
            <person name="Rosenthal A."/>
            <person name="Cox E.C."/>
            <person name="Chisholm R.L."/>
            <person name="Gibbs R."/>
            <person name="Loomis W.F."/>
            <person name="Platzer M."/>
            <person name="Kay R.R."/>
            <person name="Williams J."/>
            <person name="Dear P.H."/>
            <person name="Noegel A.A."/>
            <person name="Barrell B."/>
            <person name="Kuspa A."/>
        </authorList>
    </citation>
    <scope>NUCLEOTIDE SEQUENCE [LARGE SCALE GENOMIC DNA]</scope>
    <source>
        <strain evidence="6 7">AX4</strain>
    </source>
</reference>
<dbReference type="PROSITE" id="PS51613">
    <property type="entry name" value="SAM_MT_RRMJ"/>
    <property type="match status" value="1"/>
</dbReference>
<dbReference type="RefSeq" id="XP_645750.1">
    <property type="nucleotide sequence ID" value="XM_640658.1"/>
</dbReference>
<keyword evidence="3" id="KW-1133">Transmembrane helix</keyword>
<evidence type="ECO:0000256" key="1">
    <source>
        <dbReference type="RuleBase" id="RU368012"/>
    </source>
</evidence>
<dbReference type="InterPro" id="IPR025816">
    <property type="entry name" value="RrmJ-type_MeTrfase"/>
</dbReference>
<keyword evidence="1" id="KW-0489">Methyltransferase</keyword>
<dbReference type="AlphaFoldDB" id="Q55B62"/>
<dbReference type="SMART" id="SM00443">
    <property type="entry name" value="G_patch"/>
    <property type="match status" value="1"/>
</dbReference>
<keyword evidence="7" id="KW-1185">Reference proteome</keyword>
<dbReference type="PANTHER" id="PTHR16121">
    <property type="entry name" value="CAP-SPECIFIC MRNA (NUCLEOSIDE-2'-O-)-METHYLTRANSFERASE 1-RELATED"/>
    <property type="match status" value="1"/>
</dbReference>
<dbReference type="GO" id="GO:0004483">
    <property type="term" value="F:methyltransferase cap1 activity"/>
    <property type="evidence" value="ECO:0007669"/>
    <property type="project" value="UniProtKB-UniRule"/>
</dbReference>
<comment type="caution">
    <text evidence="6">The sequence shown here is derived from an EMBL/GenBank/DDBJ whole genome shotgun (WGS) entry which is preliminary data.</text>
</comment>
<feature type="domain" description="G-patch" evidence="4">
    <location>
        <begin position="33"/>
        <end position="79"/>
    </location>
</feature>
<dbReference type="InParanoid" id="Q55B62"/>
<evidence type="ECO:0000259" key="5">
    <source>
        <dbReference type="PROSITE" id="PS51613"/>
    </source>
</evidence>
<accession>Q55B62</accession>
<comment type="subcellular location">
    <subcellularLocation>
        <location evidence="1">Nucleus</location>
    </subcellularLocation>
</comment>
<keyword evidence="1" id="KW-0539">Nucleus</keyword>
<evidence type="ECO:0000256" key="3">
    <source>
        <dbReference type="SAM" id="Phobius"/>
    </source>
</evidence>
<dbReference type="SMR" id="Q55B62"/>
<dbReference type="VEuPathDB" id="AmoebaDB:DDB_G0271428"/>
<dbReference type="HOGENOM" id="CLU_910381_0_0_1"/>
<feature type="compositionally biased region" description="Acidic residues" evidence="2">
    <location>
        <begin position="10"/>
        <end position="30"/>
    </location>
</feature>
<keyword evidence="1" id="KW-0949">S-adenosyl-L-methionine</keyword>
<feature type="domain" description="RrmJ-type SAM-dependent 2'-O-MTase" evidence="5">
    <location>
        <begin position="134"/>
        <end position="306"/>
    </location>
</feature>
<dbReference type="GeneID" id="8617942"/>
<dbReference type="InterPro" id="IPR050851">
    <property type="entry name" value="mRNA_Cap_2O-Ribose_MeTrfase"/>
</dbReference>
<dbReference type="GO" id="GO:0003676">
    <property type="term" value="F:nucleic acid binding"/>
    <property type="evidence" value="ECO:0007669"/>
    <property type="project" value="UniProtKB-UniRule"/>
</dbReference>
<protein>
    <recommendedName>
        <fullName evidence="1">Cap-specific mRNA (nucleoside-2'-O-)-methyltransferase 1</fullName>
        <ecNumber evidence="1">2.1.1.57</ecNumber>
    </recommendedName>
    <alternativeName>
        <fullName evidence="1">Cap1 2'O-ribose methyltransferase 1</fullName>
    </alternativeName>
</protein>
<dbReference type="GO" id="GO:0005634">
    <property type="term" value="C:nucleus"/>
    <property type="evidence" value="ECO:0007669"/>
    <property type="project" value="UniProtKB-SubCell"/>
</dbReference>
<dbReference type="PhylomeDB" id="Q55B62"/>
<evidence type="ECO:0000313" key="7">
    <source>
        <dbReference type="Proteomes" id="UP000002195"/>
    </source>
</evidence>
<keyword evidence="1" id="KW-0507">mRNA processing</keyword>
<organism evidence="6 7">
    <name type="scientific">Dictyostelium discoideum</name>
    <name type="common">Social amoeba</name>
    <dbReference type="NCBI Taxonomy" id="44689"/>
    <lineage>
        <taxon>Eukaryota</taxon>
        <taxon>Amoebozoa</taxon>
        <taxon>Evosea</taxon>
        <taxon>Eumycetozoa</taxon>
        <taxon>Dictyostelia</taxon>
        <taxon>Dictyosteliales</taxon>
        <taxon>Dictyosteliaceae</taxon>
        <taxon>Dictyostelium</taxon>
    </lineage>
</organism>